<sequence>MKAFGVAFTAFAAMAAAANHKLPREIGDYCDAPEGTGTCQKTSNCAGIAYPDGYCPNDPVDVQCCVPKKCSAPYATSLCRHTHQGCSAGSFVPGHCPGDSTIQCCVKSAGADPPSCSNPAENTCTFYPNCLEKTMQCGPDGYPIGYGLKYCTKFTDAAPKFSAIGQAWITKTMLCLQRNLVPYATGEKSTTCSALKEFAFGTHPGCYVSSGVCALPPSDWQVIIETVSLKELFGSVDALKATLETAGDCVEFYKWLIKKGIIKLVDEVKDAAKKIWDKVTDWF</sequence>
<dbReference type="GO" id="GO:0006874">
    <property type="term" value="P:intracellular calcium ion homeostasis"/>
    <property type="evidence" value="ECO:0007669"/>
    <property type="project" value="TreeGrafter"/>
</dbReference>
<dbReference type="Pfam" id="PF03298">
    <property type="entry name" value="Stanniocalcin"/>
    <property type="match status" value="1"/>
</dbReference>
<comment type="similarity">
    <text evidence="1">Belongs to the stanniocalcin family.</text>
</comment>
<protein>
    <submittedName>
        <fullName evidence="6">Uncharacterized protein</fullName>
    </submittedName>
</protein>
<comment type="subunit">
    <text evidence="2">Homodimer; disulfide-linked.</text>
</comment>
<evidence type="ECO:0000256" key="5">
    <source>
        <dbReference type="SAM" id="SignalP"/>
    </source>
</evidence>
<name>A0A6A6IN56_9PLEO</name>
<evidence type="ECO:0000256" key="2">
    <source>
        <dbReference type="ARBA" id="ARBA00011748"/>
    </source>
</evidence>
<evidence type="ECO:0000256" key="1">
    <source>
        <dbReference type="ARBA" id="ARBA00008693"/>
    </source>
</evidence>
<keyword evidence="3" id="KW-0372">Hormone</keyword>
<dbReference type="AlphaFoldDB" id="A0A6A6IN56"/>
<gene>
    <name evidence="6" type="ORF">BU26DRAFT_517699</name>
</gene>
<dbReference type="GO" id="GO:0005179">
    <property type="term" value="F:hormone activity"/>
    <property type="evidence" value="ECO:0007669"/>
    <property type="project" value="UniProtKB-KW"/>
</dbReference>
<dbReference type="RefSeq" id="XP_033685917.1">
    <property type="nucleotide sequence ID" value="XM_033828637.1"/>
</dbReference>
<dbReference type="OrthoDB" id="2251794at2759"/>
<dbReference type="GO" id="GO:0005576">
    <property type="term" value="C:extracellular region"/>
    <property type="evidence" value="ECO:0007669"/>
    <property type="project" value="InterPro"/>
</dbReference>
<organism evidence="6 7">
    <name type="scientific">Trematosphaeria pertusa</name>
    <dbReference type="NCBI Taxonomy" id="390896"/>
    <lineage>
        <taxon>Eukaryota</taxon>
        <taxon>Fungi</taxon>
        <taxon>Dikarya</taxon>
        <taxon>Ascomycota</taxon>
        <taxon>Pezizomycotina</taxon>
        <taxon>Dothideomycetes</taxon>
        <taxon>Pleosporomycetidae</taxon>
        <taxon>Pleosporales</taxon>
        <taxon>Massarineae</taxon>
        <taxon>Trematosphaeriaceae</taxon>
        <taxon>Trematosphaeria</taxon>
    </lineage>
</organism>
<evidence type="ECO:0000256" key="3">
    <source>
        <dbReference type="ARBA" id="ARBA00022702"/>
    </source>
</evidence>
<dbReference type="Proteomes" id="UP000800094">
    <property type="component" value="Unassembled WGS sequence"/>
</dbReference>
<keyword evidence="7" id="KW-1185">Reference proteome</keyword>
<feature type="chain" id="PRO_5025647671" evidence="5">
    <location>
        <begin position="18"/>
        <end position="283"/>
    </location>
</feature>
<proteinExistence type="inferred from homology"/>
<dbReference type="InterPro" id="IPR004978">
    <property type="entry name" value="Stanniocalcin"/>
</dbReference>
<accession>A0A6A6IN56</accession>
<dbReference type="GeneID" id="54581967"/>
<evidence type="ECO:0000313" key="7">
    <source>
        <dbReference type="Proteomes" id="UP000800094"/>
    </source>
</evidence>
<keyword evidence="5" id="KW-0732">Signal</keyword>
<dbReference type="EMBL" id="ML987193">
    <property type="protein sequence ID" value="KAF2250913.1"/>
    <property type="molecule type" value="Genomic_DNA"/>
</dbReference>
<dbReference type="PANTHER" id="PTHR11245">
    <property type="entry name" value="STANNIOCALCIN"/>
    <property type="match status" value="1"/>
</dbReference>
<reference evidence="6" key="1">
    <citation type="journal article" date="2020" name="Stud. Mycol.">
        <title>101 Dothideomycetes genomes: a test case for predicting lifestyles and emergence of pathogens.</title>
        <authorList>
            <person name="Haridas S."/>
            <person name="Albert R."/>
            <person name="Binder M."/>
            <person name="Bloem J."/>
            <person name="Labutti K."/>
            <person name="Salamov A."/>
            <person name="Andreopoulos B."/>
            <person name="Baker S."/>
            <person name="Barry K."/>
            <person name="Bills G."/>
            <person name="Bluhm B."/>
            <person name="Cannon C."/>
            <person name="Castanera R."/>
            <person name="Culley D."/>
            <person name="Daum C."/>
            <person name="Ezra D."/>
            <person name="Gonzalez J."/>
            <person name="Henrissat B."/>
            <person name="Kuo A."/>
            <person name="Liang C."/>
            <person name="Lipzen A."/>
            <person name="Lutzoni F."/>
            <person name="Magnuson J."/>
            <person name="Mondo S."/>
            <person name="Nolan M."/>
            <person name="Ohm R."/>
            <person name="Pangilinan J."/>
            <person name="Park H.-J."/>
            <person name="Ramirez L."/>
            <person name="Alfaro M."/>
            <person name="Sun H."/>
            <person name="Tritt A."/>
            <person name="Yoshinaga Y."/>
            <person name="Zwiers L.-H."/>
            <person name="Turgeon B."/>
            <person name="Goodwin S."/>
            <person name="Spatafora J."/>
            <person name="Crous P."/>
            <person name="Grigoriev I."/>
        </authorList>
    </citation>
    <scope>NUCLEOTIDE SEQUENCE</scope>
    <source>
        <strain evidence="6">CBS 122368</strain>
    </source>
</reference>
<keyword evidence="4" id="KW-1015">Disulfide bond</keyword>
<feature type="signal peptide" evidence="5">
    <location>
        <begin position="1"/>
        <end position="17"/>
    </location>
</feature>
<dbReference type="PANTHER" id="PTHR11245:SF6">
    <property type="entry name" value="DUF19 DOMAIN-CONTAINING PROTEIN"/>
    <property type="match status" value="1"/>
</dbReference>
<evidence type="ECO:0000256" key="4">
    <source>
        <dbReference type="ARBA" id="ARBA00023157"/>
    </source>
</evidence>
<evidence type="ECO:0000313" key="6">
    <source>
        <dbReference type="EMBL" id="KAF2250913.1"/>
    </source>
</evidence>